<evidence type="ECO:0000256" key="6">
    <source>
        <dbReference type="SAM" id="Phobius"/>
    </source>
</evidence>
<evidence type="ECO:0000256" key="4">
    <source>
        <dbReference type="ARBA" id="ARBA00022989"/>
    </source>
</evidence>
<proteinExistence type="predicted"/>
<feature type="transmembrane region" description="Helical" evidence="6">
    <location>
        <begin position="155"/>
        <end position="176"/>
    </location>
</feature>
<feature type="transmembrane region" description="Helical" evidence="6">
    <location>
        <begin position="456"/>
        <end position="479"/>
    </location>
</feature>
<name>A0AAN9P2Y7_CLITE</name>
<dbReference type="InterPro" id="IPR049453">
    <property type="entry name" value="Memb_transporter_dom"/>
</dbReference>
<comment type="caution">
    <text evidence="8">The sequence shown here is derived from an EMBL/GenBank/DDBJ whole genome shotgun (WGS) entry which is preliminary data.</text>
</comment>
<evidence type="ECO:0000313" key="9">
    <source>
        <dbReference type="Proteomes" id="UP001359559"/>
    </source>
</evidence>
<feature type="transmembrane region" description="Helical" evidence="6">
    <location>
        <begin position="48"/>
        <end position="67"/>
    </location>
</feature>
<evidence type="ECO:0000256" key="5">
    <source>
        <dbReference type="ARBA" id="ARBA00023136"/>
    </source>
</evidence>
<evidence type="ECO:0000256" key="1">
    <source>
        <dbReference type="ARBA" id="ARBA00004651"/>
    </source>
</evidence>
<keyword evidence="9" id="KW-1185">Reference proteome</keyword>
<feature type="transmembrane region" description="Helical" evidence="6">
    <location>
        <begin position="130"/>
        <end position="149"/>
    </location>
</feature>
<evidence type="ECO:0000313" key="8">
    <source>
        <dbReference type="EMBL" id="KAK7284207.1"/>
    </source>
</evidence>
<dbReference type="EMBL" id="JAYKXN010000005">
    <property type="protein sequence ID" value="KAK7284207.1"/>
    <property type="molecule type" value="Genomic_DNA"/>
</dbReference>
<comment type="subcellular location">
    <subcellularLocation>
        <location evidence="1">Cell membrane</location>
        <topology evidence="1">Multi-pass membrane protein</topology>
    </subcellularLocation>
</comment>
<feature type="transmembrane region" description="Helical" evidence="6">
    <location>
        <begin position="20"/>
        <end position="42"/>
    </location>
</feature>
<dbReference type="AlphaFoldDB" id="A0AAN9P2Y7"/>
<sequence>MSKTTSSIAKARTEVWRSRVYSALRTTLACSIVGCTTLYGPVQLRRYFEFPSFTYATTVLIVSDATFGDTIRGCWHVLCASLHVMILSLLSLQVIGLEHFSYHVGALAMAASAFVVALSESTHLNTKRLAFGMLVNVYVSTVIDGLQVGLFYHPVNVVCSTALGAVAALLATFFPYPRFAYNETRKFYQFYAENTSERLNCNIEVISASDNTTACGFLTQAKFLSTIGARLLQSIRSKLNGIQWERPQTKFFNPTWLDSEEKLQDLEAPIRGMDIVLSSCTSFPVAVVDEELKDVLLNCIKQCTRKLEKQAKCFAPFDAKTASAMKKEILIKNLSIAHKDLPTSFFLYCVHLFLDDSHIAKKTGHVLEKVPKGGNSKWSSRKIREVVMSMIPSSKNLAFAFKSSLSLGLSVLFGLIYNKENAYWAGLMIALCFVNGRHPTFSLANARAQGTAMGSVYGILCCFIFKSSEDFIFLPLLPWIFFCSFLSHSRMYGQAGGVSAVTGALLVIGMRHDGPASEFALARIVEVTIGLICFVVVEILFNPFRAASLAKSEVSESLRMIQDCIDQIAIVTPGEKEMPSTSYRALREGQKKLKSLVCQLEDFTAEAELEPNFWFIPFHSACYSKMIKSLTRTVDLLLFVAYSMENIMQLAQKDNAFWIDFQDRVNDNVGILKNKVAPTLKFLEEITRIESIGELEKELKSRKLPCDIESQEYPNAGAFRILGGDEEINDITDSFMQHLEEITNKSYTNKDDEMLKGQMLFHFSCLGFCTSSLMRETTKIQSEVKELLVWENPSSQTNLKEVYCKINALHSQ</sequence>
<dbReference type="GO" id="GO:0005886">
    <property type="term" value="C:plasma membrane"/>
    <property type="evidence" value="ECO:0007669"/>
    <property type="project" value="UniProtKB-SubCell"/>
</dbReference>
<feature type="transmembrane region" description="Helical" evidence="6">
    <location>
        <begin position="397"/>
        <end position="417"/>
    </location>
</feature>
<feature type="transmembrane region" description="Helical" evidence="6">
    <location>
        <begin position="74"/>
        <end position="94"/>
    </location>
</feature>
<feature type="domain" description="Integral membrane bound transporter" evidence="7">
    <location>
        <begin position="410"/>
        <end position="537"/>
    </location>
</feature>
<keyword evidence="4 6" id="KW-1133">Transmembrane helix</keyword>
<dbReference type="Proteomes" id="UP001359559">
    <property type="component" value="Unassembled WGS sequence"/>
</dbReference>
<accession>A0AAN9P2Y7</accession>
<evidence type="ECO:0000256" key="2">
    <source>
        <dbReference type="ARBA" id="ARBA00022475"/>
    </source>
</evidence>
<keyword evidence="5 6" id="KW-0472">Membrane</keyword>
<protein>
    <recommendedName>
        <fullName evidence="7">Integral membrane bound transporter domain-containing protein</fullName>
    </recommendedName>
</protein>
<feature type="transmembrane region" description="Helical" evidence="6">
    <location>
        <begin position="423"/>
        <end position="444"/>
    </location>
</feature>
<feature type="transmembrane region" description="Helical" evidence="6">
    <location>
        <begin position="491"/>
        <end position="508"/>
    </location>
</feature>
<keyword evidence="3 6" id="KW-0812">Transmembrane</keyword>
<feature type="transmembrane region" description="Helical" evidence="6">
    <location>
        <begin position="520"/>
        <end position="541"/>
    </location>
</feature>
<organism evidence="8 9">
    <name type="scientific">Clitoria ternatea</name>
    <name type="common">Butterfly pea</name>
    <dbReference type="NCBI Taxonomy" id="43366"/>
    <lineage>
        <taxon>Eukaryota</taxon>
        <taxon>Viridiplantae</taxon>
        <taxon>Streptophyta</taxon>
        <taxon>Embryophyta</taxon>
        <taxon>Tracheophyta</taxon>
        <taxon>Spermatophyta</taxon>
        <taxon>Magnoliopsida</taxon>
        <taxon>eudicotyledons</taxon>
        <taxon>Gunneridae</taxon>
        <taxon>Pentapetalae</taxon>
        <taxon>rosids</taxon>
        <taxon>fabids</taxon>
        <taxon>Fabales</taxon>
        <taxon>Fabaceae</taxon>
        <taxon>Papilionoideae</taxon>
        <taxon>50 kb inversion clade</taxon>
        <taxon>NPAAA clade</taxon>
        <taxon>indigoferoid/millettioid clade</taxon>
        <taxon>Phaseoleae</taxon>
        <taxon>Clitoria</taxon>
    </lineage>
</organism>
<evidence type="ECO:0000256" key="3">
    <source>
        <dbReference type="ARBA" id="ARBA00022692"/>
    </source>
</evidence>
<gene>
    <name evidence="8" type="ORF">RJT34_18949</name>
</gene>
<dbReference type="PANTHER" id="PTHR30509:SF34">
    <property type="entry name" value="F3L24.34 PROTEIN"/>
    <property type="match status" value="1"/>
</dbReference>
<feature type="transmembrane region" description="Helical" evidence="6">
    <location>
        <begin position="100"/>
        <end position="118"/>
    </location>
</feature>
<dbReference type="PANTHER" id="PTHR30509">
    <property type="entry name" value="P-HYDROXYBENZOIC ACID EFFLUX PUMP SUBUNIT-RELATED"/>
    <property type="match status" value="1"/>
</dbReference>
<keyword evidence="2" id="KW-1003">Cell membrane</keyword>
<dbReference type="Pfam" id="PF13515">
    <property type="entry name" value="FUSC_2"/>
    <property type="match status" value="1"/>
</dbReference>
<reference evidence="8 9" key="1">
    <citation type="submission" date="2024-01" db="EMBL/GenBank/DDBJ databases">
        <title>The genomes of 5 underutilized Papilionoideae crops provide insights into root nodulation and disease resistance.</title>
        <authorList>
            <person name="Yuan L."/>
        </authorList>
    </citation>
    <scope>NUCLEOTIDE SEQUENCE [LARGE SCALE GENOMIC DNA]</scope>
    <source>
        <strain evidence="8">LY-2023</strain>
        <tissue evidence="8">Leaf</tissue>
    </source>
</reference>
<evidence type="ECO:0000259" key="7">
    <source>
        <dbReference type="Pfam" id="PF13515"/>
    </source>
</evidence>